<comment type="caution">
    <text evidence="2">The sequence shown here is derived from an EMBL/GenBank/DDBJ whole genome shotgun (WGS) entry which is preliminary data.</text>
</comment>
<accession>A0A0G0ZJ31</accession>
<gene>
    <name evidence="2" type="ORF">UU67_C0034G0001</name>
</gene>
<evidence type="ECO:0000256" key="1">
    <source>
        <dbReference type="SAM" id="Phobius"/>
    </source>
</evidence>
<protein>
    <submittedName>
        <fullName evidence="2">Uncharacterized protein</fullName>
    </submittedName>
</protein>
<feature type="transmembrane region" description="Helical" evidence="1">
    <location>
        <begin position="146"/>
        <end position="162"/>
    </location>
</feature>
<feature type="transmembrane region" description="Helical" evidence="1">
    <location>
        <begin position="93"/>
        <end position="112"/>
    </location>
</feature>
<proteinExistence type="predicted"/>
<feature type="transmembrane region" description="Helical" evidence="1">
    <location>
        <begin position="169"/>
        <end position="187"/>
    </location>
</feature>
<feature type="transmembrane region" description="Helical" evidence="1">
    <location>
        <begin position="119"/>
        <end position="140"/>
    </location>
</feature>
<feature type="non-terminal residue" evidence="2">
    <location>
        <position position="225"/>
    </location>
</feature>
<dbReference type="EMBL" id="LCBN01000034">
    <property type="protein sequence ID" value="KKS13008.1"/>
    <property type="molecule type" value="Genomic_DNA"/>
</dbReference>
<organism evidence="2 3">
    <name type="scientific">Candidatus Daviesbacteria bacterium GW2011_GWB1_41_5</name>
    <dbReference type="NCBI Taxonomy" id="1618429"/>
    <lineage>
        <taxon>Bacteria</taxon>
        <taxon>Candidatus Daviesiibacteriota</taxon>
    </lineage>
</organism>
<reference evidence="2 3" key="1">
    <citation type="journal article" date="2015" name="Nature">
        <title>rRNA introns, odd ribosomes, and small enigmatic genomes across a large radiation of phyla.</title>
        <authorList>
            <person name="Brown C.T."/>
            <person name="Hug L.A."/>
            <person name="Thomas B.C."/>
            <person name="Sharon I."/>
            <person name="Castelle C.J."/>
            <person name="Singh A."/>
            <person name="Wilkins M.J."/>
            <person name="Williams K.H."/>
            <person name="Banfield J.F."/>
        </authorList>
    </citation>
    <scope>NUCLEOTIDE SEQUENCE [LARGE SCALE GENOMIC DNA]</scope>
</reference>
<name>A0A0G0ZJ31_9BACT</name>
<evidence type="ECO:0000313" key="3">
    <source>
        <dbReference type="Proteomes" id="UP000034753"/>
    </source>
</evidence>
<sequence length="225" mass="25606">MNHHLWKRTAIELLFIFILSLTPLLWFREGTIFVGHDNTYPLEAKPFLQNRLHTWSQNFFGHDQSLIMGTIPIHVLDALPTYLGVDRISGQKIVYVIWFFLIGVSAYVLASVLNPTSRVFKLIAVLFYQFNFFILQGWWIGEKSKFSAYIAMPLVLSVFFAVTRGKLSVFMGAVLISLILFVFNAGGLYGVPLYGGAIVAVGMLLILKMLAYWYAKNFAAIRRLV</sequence>
<dbReference type="AlphaFoldDB" id="A0A0G0ZJ31"/>
<feature type="transmembrane region" description="Helical" evidence="1">
    <location>
        <begin position="193"/>
        <end position="215"/>
    </location>
</feature>
<keyword evidence="1" id="KW-0812">Transmembrane</keyword>
<evidence type="ECO:0000313" key="2">
    <source>
        <dbReference type="EMBL" id="KKS13008.1"/>
    </source>
</evidence>
<keyword evidence="1" id="KW-0472">Membrane</keyword>
<dbReference type="Proteomes" id="UP000034753">
    <property type="component" value="Unassembled WGS sequence"/>
</dbReference>
<feature type="transmembrane region" description="Helical" evidence="1">
    <location>
        <begin position="9"/>
        <end position="27"/>
    </location>
</feature>
<keyword evidence="1" id="KW-1133">Transmembrane helix</keyword>